<keyword evidence="7" id="KW-1278">Translocase</keyword>
<comment type="subcellular location">
    <subcellularLocation>
        <location evidence="1">Cell membrane</location>
        <topology evidence="1">Multi-pass membrane protein</topology>
    </subcellularLocation>
</comment>
<dbReference type="GO" id="GO:0034040">
    <property type="term" value="F:ATPase-coupled lipid transmembrane transporter activity"/>
    <property type="evidence" value="ECO:0007669"/>
    <property type="project" value="TreeGrafter"/>
</dbReference>
<dbReference type="PROSITE" id="PS50893">
    <property type="entry name" value="ABC_TRANSPORTER_2"/>
    <property type="match status" value="1"/>
</dbReference>
<dbReference type="Gene3D" id="3.40.50.300">
    <property type="entry name" value="P-loop containing nucleotide triphosphate hydrolases"/>
    <property type="match status" value="1"/>
</dbReference>
<dbReference type="SMART" id="SM00382">
    <property type="entry name" value="AAA"/>
    <property type="match status" value="1"/>
</dbReference>
<dbReference type="InterPro" id="IPR011527">
    <property type="entry name" value="ABC1_TM_dom"/>
</dbReference>
<gene>
    <name evidence="15" type="ORF">ISF6_5209</name>
</gene>
<keyword evidence="4 12" id="KW-0812">Transmembrane</keyword>
<dbReference type="FunFam" id="3.40.50.300:FF:000221">
    <property type="entry name" value="Multidrug ABC transporter ATP-binding protein"/>
    <property type="match status" value="1"/>
</dbReference>
<dbReference type="SUPFAM" id="SSF90123">
    <property type="entry name" value="ABC transporter transmembrane region"/>
    <property type="match status" value="1"/>
</dbReference>
<keyword evidence="2" id="KW-0813">Transport</keyword>
<dbReference type="GO" id="GO:0005886">
    <property type="term" value="C:plasma membrane"/>
    <property type="evidence" value="ECO:0007669"/>
    <property type="project" value="UniProtKB-SubCell"/>
</dbReference>
<comment type="caution">
    <text evidence="15">The sequence shown here is derived from an EMBL/GenBank/DDBJ whole genome shotgun (WGS) entry which is preliminary data.</text>
</comment>
<dbReference type="STRING" id="1547922.ISF6_5209"/>
<evidence type="ECO:0000313" key="16">
    <source>
        <dbReference type="Proteomes" id="UP000037660"/>
    </source>
</evidence>
<feature type="domain" description="ABC transmembrane type-1" evidence="14">
    <location>
        <begin position="47"/>
        <end position="336"/>
    </location>
</feature>
<proteinExistence type="predicted"/>
<dbReference type="InterPro" id="IPR017871">
    <property type="entry name" value="ABC_transporter-like_CS"/>
</dbReference>
<protein>
    <submittedName>
        <fullName evidence="15">ABC transporter, ATP-binding protein</fullName>
    </submittedName>
</protein>
<dbReference type="Gene3D" id="1.20.1560.10">
    <property type="entry name" value="ABC transporter type 1, transmembrane domain"/>
    <property type="match status" value="1"/>
</dbReference>
<reference evidence="16" key="1">
    <citation type="submission" date="2015-07" db="EMBL/GenBank/DDBJ databases">
        <title>Discovery of a poly(ethylene terephthalate assimilation.</title>
        <authorList>
            <person name="Yoshida S."/>
            <person name="Hiraga K."/>
            <person name="Takehana T."/>
            <person name="Taniguchi I."/>
            <person name="Yamaji H."/>
            <person name="Maeda Y."/>
            <person name="Toyohara K."/>
            <person name="Miyamoto K."/>
            <person name="Kimura Y."/>
            <person name="Oda K."/>
        </authorList>
    </citation>
    <scope>NUCLEOTIDE SEQUENCE [LARGE SCALE GENOMIC DNA]</scope>
    <source>
        <strain evidence="16">NBRC 110686 / TISTR 2288 / 201-F6</strain>
    </source>
</reference>
<dbReference type="GO" id="GO:0016887">
    <property type="term" value="F:ATP hydrolysis activity"/>
    <property type="evidence" value="ECO:0007669"/>
    <property type="project" value="InterPro"/>
</dbReference>
<dbReference type="InterPro" id="IPR027417">
    <property type="entry name" value="P-loop_NTPase"/>
</dbReference>
<keyword evidence="6 15" id="KW-0067">ATP-binding</keyword>
<dbReference type="InterPro" id="IPR003439">
    <property type="entry name" value="ABC_transporter-like_ATP-bd"/>
</dbReference>
<dbReference type="EMBL" id="BBYR01000083">
    <property type="protein sequence ID" value="GAP38656.1"/>
    <property type="molecule type" value="Genomic_DNA"/>
</dbReference>
<evidence type="ECO:0000313" key="15">
    <source>
        <dbReference type="EMBL" id="GAP38656.1"/>
    </source>
</evidence>
<feature type="region of interest" description="Disordered" evidence="11">
    <location>
        <begin position="351"/>
        <end position="386"/>
    </location>
</feature>
<organism evidence="15 16">
    <name type="scientific">Piscinibacter sakaiensis</name>
    <name type="common">Ideonella sakaiensis</name>
    <dbReference type="NCBI Taxonomy" id="1547922"/>
    <lineage>
        <taxon>Bacteria</taxon>
        <taxon>Pseudomonadati</taxon>
        <taxon>Pseudomonadota</taxon>
        <taxon>Betaproteobacteria</taxon>
        <taxon>Burkholderiales</taxon>
        <taxon>Sphaerotilaceae</taxon>
        <taxon>Piscinibacter</taxon>
    </lineage>
</organism>
<keyword evidence="16" id="KW-1185">Reference proteome</keyword>
<evidence type="ECO:0000259" key="13">
    <source>
        <dbReference type="PROSITE" id="PS50893"/>
    </source>
</evidence>
<evidence type="ECO:0000256" key="3">
    <source>
        <dbReference type="ARBA" id="ARBA00022475"/>
    </source>
</evidence>
<dbReference type="Pfam" id="PF00005">
    <property type="entry name" value="ABC_tran"/>
    <property type="match status" value="1"/>
</dbReference>
<dbReference type="PROSITE" id="PS50929">
    <property type="entry name" value="ABC_TM1F"/>
    <property type="match status" value="1"/>
</dbReference>
<feature type="transmembrane region" description="Helical" evidence="12">
    <location>
        <begin position="192"/>
        <end position="211"/>
    </location>
</feature>
<dbReference type="Proteomes" id="UP000037660">
    <property type="component" value="Unassembled WGS sequence"/>
</dbReference>
<keyword evidence="9" id="KW-0445">Lipid transport</keyword>
<evidence type="ECO:0000256" key="10">
    <source>
        <dbReference type="ARBA" id="ARBA00023136"/>
    </source>
</evidence>
<sequence>MSPQNRVPDRDGNPRAECARAGSLSITRESLRLLYRLADRPTCWRLAAAVAAIAASSILAALAPLALKELIDAVAVTGRADLGDGPPFALLAGALYLAALGGSRVLAEIRPALTGGAEQQLAGSIRQAGFAHLLRLPMAFHHDQPSGSLLQALQHAGAGTRMLLMALTGSVLPVVVEIACIAVILARLDQPALAVCILLSGAAHAVLYARLAAGLGTRSRDVVQGSARSHAIVADHLQHLEMVKCQNAEPDACQRLAESTDAERAHWARLHRQRSRIGIASTGIFCAAWACSMTLAGLAVRDGTLSVGGFVLANLYVMQLVRPIESLGAGVRDLVQGSEWLRPVLGMLNQPTEGPALTGPAGASSGASASTGTAAASAASRSSPPSLSARSLCLRHGDRPVLDAVAFDVAAGATLAIVGPSGSGKSSLLRAILRLKEVERGDLLLDGHPIADLPPASIRQQVGFVAQEAALLNASIAANIAFGNPPSSDAAILAAANTAGLADLLRSLPDGCSTFVGERGMKLSGGERQRVAIARAILRRPSLLILDEATSMLDAATESHVMRNLREACRGCTTVMAAHRLSVVAHADEILVLDRGRVAERGTHLALLAAGGMYARTWAMQAESAPA</sequence>
<dbReference type="PROSITE" id="PS00211">
    <property type="entry name" value="ABC_TRANSPORTER_1"/>
    <property type="match status" value="1"/>
</dbReference>
<feature type="transmembrane region" description="Helical" evidence="12">
    <location>
        <begin position="163"/>
        <end position="186"/>
    </location>
</feature>
<evidence type="ECO:0000256" key="7">
    <source>
        <dbReference type="ARBA" id="ARBA00022967"/>
    </source>
</evidence>
<dbReference type="InterPro" id="IPR003593">
    <property type="entry name" value="AAA+_ATPase"/>
</dbReference>
<keyword evidence="10 12" id="KW-0472">Membrane</keyword>
<evidence type="ECO:0000256" key="2">
    <source>
        <dbReference type="ARBA" id="ARBA00022448"/>
    </source>
</evidence>
<feature type="transmembrane region" description="Helical" evidence="12">
    <location>
        <begin position="87"/>
        <end position="107"/>
    </location>
</feature>
<evidence type="ECO:0000256" key="8">
    <source>
        <dbReference type="ARBA" id="ARBA00022989"/>
    </source>
</evidence>
<feature type="transmembrane region" description="Helical" evidence="12">
    <location>
        <begin position="277"/>
        <end position="300"/>
    </location>
</feature>
<dbReference type="GO" id="GO:0005524">
    <property type="term" value="F:ATP binding"/>
    <property type="evidence" value="ECO:0007669"/>
    <property type="project" value="UniProtKB-KW"/>
</dbReference>
<dbReference type="Pfam" id="PF00664">
    <property type="entry name" value="ABC_membrane"/>
    <property type="match status" value="1"/>
</dbReference>
<dbReference type="PANTHER" id="PTHR24221:SF654">
    <property type="entry name" value="ATP-BINDING CASSETTE SUB-FAMILY B MEMBER 6"/>
    <property type="match status" value="1"/>
</dbReference>
<dbReference type="SUPFAM" id="SSF52540">
    <property type="entry name" value="P-loop containing nucleoside triphosphate hydrolases"/>
    <property type="match status" value="1"/>
</dbReference>
<dbReference type="InterPro" id="IPR036640">
    <property type="entry name" value="ABC1_TM_sf"/>
</dbReference>
<evidence type="ECO:0000256" key="11">
    <source>
        <dbReference type="SAM" id="MobiDB-lite"/>
    </source>
</evidence>
<accession>A0A0K8P7Q7</accession>
<evidence type="ECO:0000256" key="6">
    <source>
        <dbReference type="ARBA" id="ARBA00022840"/>
    </source>
</evidence>
<keyword evidence="3" id="KW-1003">Cell membrane</keyword>
<evidence type="ECO:0000256" key="12">
    <source>
        <dbReference type="SAM" id="Phobius"/>
    </source>
</evidence>
<dbReference type="RefSeq" id="WP_157549311.1">
    <property type="nucleotide sequence ID" value="NZ_BBYR01000083.1"/>
</dbReference>
<dbReference type="OrthoDB" id="8881756at2"/>
<feature type="transmembrane region" description="Helical" evidence="12">
    <location>
        <begin position="46"/>
        <end position="67"/>
    </location>
</feature>
<evidence type="ECO:0000256" key="5">
    <source>
        <dbReference type="ARBA" id="ARBA00022741"/>
    </source>
</evidence>
<feature type="domain" description="ABC transporter" evidence="13">
    <location>
        <begin position="387"/>
        <end position="620"/>
    </location>
</feature>
<evidence type="ECO:0000256" key="1">
    <source>
        <dbReference type="ARBA" id="ARBA00004651"/>
    </source>
</evidence>
<dbReference type="GO" id="GO:0140359">
    <property type="term" value="F:ABC-type transporter activity"/>
    <property type="evidence" value="ECO:0007669"/>
    <property type="project" value="InterPro"/>
</dbReference>
<reference evidence="15 16" key="2">
    <citation type="journal article" date="2016" name="Science">
        <title>A bacterium that degrades and assimilates poly(ethylene terephthalate).</title>
        <authorList>
            <person name="Yoshida S."/>
            <person name="Hiraga K."/>
            <person name="Takehana T."/>
            <person name="Taniguchi I."/>
            <person name="Yamaji H."/>
            <person name="Maeda Y."/>
            <person name="Toyohara K."/>
            <person name="Miyamoto K."/>
            <person name="Kimura Y."/>
            <person name="Oda K."/>
        </authorList>
    </citation>
    <scope>NUCLEOTIDE SEQUENCE [LARGE SCALE GENOMIC DNA]</scope>
    <source>
        <strain evidence="16">NBRC 110686 / TISTR 2288 / 201-F6</strain>
    </source>
</reference>
<keyword evidence="5" id="KW-0547">Nucleotide-binding</keyword>
<evidence type="ECO:0000259" key="14">
    <source>
        <dbReference type="PROSITE" id="PS50929"/>
    </source>
</evidence>
<dbReference type="InterPro" id="IPR039421">
    <property type="entry name" value="Type_1_exporter"/>
</dbReference>
<evidence type="ECO:0000256" key="9">
    <source>
        <dbReference type="ARBA" id="ARBA00023055"/>
    </source>
</evidence>
<keyword evidence="8 12" id="KW-1133">Transmembrane helix</keyword>
<feature type="compositionally biased region" description="Low complexity" evidence="11">
    <location>
        <begin position="354"/>
        <end position="386"/>
    </location>
</feature>
<name>A0A0K8P7Q7_PISS1</name>
<dbReference type="AlphaFoldDB" id="A0A0K8P7Q7"/>
<dbReference type="PANTHER" id="PTHR24221">
    <property type="entry name" value="ATP-BINDING CASSETTE SUB-FAMILY B"/>
    <property type="match status" value="1"/>
</dbReference>
<evidence type="ECO:0000256" key="4">
    <source>
        <dbReference type="ARBA" id="ARBA00022692"/>
    </source>
</evidence>